<feature type="domain" description="Glycosyltransferase 2-like" evidence="1">
    <location>
        <begin position="210"/>
        <end position="324"/>
    </location>
</feature>
<proteinExistence type="predicted"/>
<dbReference type="SUPFAM" id="SSF53448">
    <property type="entry name" value="Nucleotide-diphospho-sugar transferases"/>
    <property type="match status" value="2"/>
</dbReference>
<feature type="non-terminal residue" evidence="2">
    <location>
        <position position="1"/>
    </location>
</feature>
<sequence length="514" mass="57771">AAAAATGEFYAPVDHDDMVVTDDVHHMLKYISYYRSLWAYSDEVQITYKGVPRGFMLKPVYSPQLLRSVMYINHLQLISRELFQNVGGYREGFEGSQDHDLALRLSEKTIPAHVDVIAYLWRRGMISQSVHYGEIAESSIQASCRALEEHFKRLTLTSQVKAVTLPAHAELSDQPTGTYISRILPATVPKVSIIIPCRLGTTAMVDGVKVKVLEHCLKSIRSSIPKSDSHTLESPSLEIVLVFNHEDDLETGRQLISYFDLKGIVVCDEPGFHFARKCNLGAQQSSGDILVFLNDDTDFQTIGWTSHVISLLQEDDVACVGGMLLNADGSVQSCGDNVGRNSAVHYVPKPSASSVGDMMHRYIADHETTSITGAFLCCKKDTFMTMDGFSTTFPNSFQDVDFCLRARSKGLRCITSPHVRLLHFESASRNPEVDASTLWLIRKFHPVLMGSVDPFAFYHYEIARVPFFTLTSARYYLGQLKRLVRRVAFILLVKLSREPRQPRGILNKSEWRIH</sequence>
<dbReference type="PANTHER" id="PTHR43179:SF7">
    <property type="entry name" value="RHAMNOSYLTRANSFERASE WBBL"/>
    <property type="match status" value="1"/>
</dbReference>
<dbReference type="InterPro" id="IPR029044">
    <property type="entry name" value="Nucleotide-diphossugar_trans"/>
</dbReference>
<accession>A0A382FD92</accession>
<organism evidence="2">
    <name type="scientific">marine metagenome</name>
    <dbReference type="NCBI Taxonomy" id="408172"/>
    <lineage>
        <taxon>unclassified sequences</taxon>
        <taxon>metagenomes</taxon>
        <taxon>ecological metagenomes</taxon>
    </lineage>
</organism>
<dbReference type="InterPro" id="IPR001173">
    <property type="entry name" value="Glyco_trans_2-like"/>
</dbReference>
<evidence type="ECO:0000259" key="1">
    <source>
        <dbReference type="Pfam" id="PF00535"/>
    </source>
</evidence>
<reference evidence="2" key="1">
    <citation type="submission" date="2018-05" db="EMBL/GenBank/DDBJ databases">
        <authorList>
            <person name="Lanie J.A."/>
            <person name="Ng W.-L."/>
            <person name="Kazmierczak K.M."/>
            <person name="Andrzejewski T.M."/>
            <person name="Davidsen T.M."/>
            <person name="Wayne K.J."/>
            <person name="Tettelin H."/>
            <person name="Glass J.I."/>
            <person name="Rusch D."/>
            <person name="Podicherti R."/>
            <person name="Tsui H.-C.T."/>
            <person name="Winkler M.E."/>
        </authorList>
    </citation>
    <scope>NUCLEOTIDE SEQUENCE</scope>
</reference>
<name>A0A382FD92_9ZZZZ</name>
<dbReference type="Pfam" id="PF00535">
    <property type="entry name" value="Glycos_transf_2"/>
    <property type="match status" value="1"/>
</dbReference>
<dbReference type="PANTHER" id="PTHR43179">
    <property type="entry name" value="RHAMNOSYLTRANSFERASE WBBL"/>
    <property type="match status" value="1"/>
</dbReference>
<dbReference type="AlphaFoldDB" id="A0A382FD92"/>
<gene>
    <name evidence="2" type="ORF">METZ01_LOCUS213932</name>
</gene>
<dbReference type="EMBL" id="UINC01049374">
    <property type="protein sequence ID" value="SVB61078.1"/>
    <property type="molecule type" value="Genomic_DNA"/>
</dbReference>
<evidence type="ECO:0000313" key="2">
    <source>
        <dbReference type="EMBL" id="SVB61078.1"/>
    </source>
</evidence>
<dbReference type="Gene3D" id="3.90.550.10">
    <property type="entry name" value="Spore Coat Polysaccharide Biosynthesis Protein SpsA, Chain A"/>
    <property type="match status" value="2"/>
</dbReference>
<protein>
    <recommendedName>
        <fullName evidence="1">Glycosyltransferase 2-like domain-containing protein</fullName>
    </recommendedName>
</protein>